<dbReference type="AlphaFoldDB" id="A0A1G5SIH6"/>
<organism evidence="1 2">
    <name type="scientific">Nitrosomonas mobilis</name>
    <dbReference type="NCBI Taxonomy" id="51642"/>
    <lineage>
        <taxon>Bacteria</taxon>
        <taxon>Pseudomonadati</taxon>
        <taxon>Pseudomonadota</taxon>
        <taxon>Betaproteobacteria</taxon>
        <taxon>Nitrosomonadales</taxon>
        <taxon>Nitrosomonadaceae</taxon>
        <taxon>Nitrosomonas</taxon>
    </lineage>
</organism>
<dbReference type="STRING" id="51642.NSMM_880019"/>
<name>A0A1G5SIH6_9PROT</name>
<keyword evidence="2" id="KW-1185">Reference proteome</keyword>
<dbReference type="EMBL" id="FMWO01000100">
    <property type="protein sequence ID" value="SCZ87013.1"/>
    <property type="molecule type" value="Genomic_DNA"/>
</dbReference>
<evidence type="ECO:0000313" key="1">
    <source>
        <dbReference type="EMBL" id="SCZ87013.1"/>
    </source>
</evidence>
<dbReference type="Proteomes" id="UP000198729">
    <property type="component" value="Unassembled WGS sequence"/>
</dbReference>
<accession>A0A1G5SIH6</accession>
<proteinExistence type="predicted"/>
<protein>
    <submittedName>
        <fullName evidence="1">Uncharacterized protein</fullName>
    </submittedName>
</protein>
<reference evidence="1 2" key="1">
    <citation type="submission" date="2016-10" db="EMBL/GenBank/DDBJ databases">
        <authorList>
            <person name="de Groot N.N."/>
        </authorList>
    </citation>
    <scope>NUCLEOTIDE SEQUENCE [LARGE SCALE GENOMIC DNA]</scope>
    <source>
        <strain evidence="1">1</strain>
    </source>
</reference>
<gene>
    <name evidence="1" type="ORF">NSMM_880019</name>
</gene>
<sequence length="57" mass="6696">MSGRCLRRNIIPAWLRKPNADNTLTADIANYEQAKFRAEIEWIYDKLTKAKMRLDGK</sequence>
<evidence type="ECO:0000313" key="2">
    <source>
        <dbReference type="Proteomes" id="UP000198729"/>
    </source>
</evidence>